<comment type="caution">
    <text evidence="2">The sequence shown here is derived from an EMBL/GenBank/DDBJ whole genome shotgun (WGS) entry which is preliminary data.</text>
</comment>
<reference evidence="2" key="1">
    <citation type="submission" date="2023-03" db="EMBL/GenBank/DDBJ databases">
        <title>Massive genome expansion in bonnet fungi (Mycena s.s.) driven by repeated elements and novel gene families across ecological guilds.</title>
        <authorList>
            <consortium name="Lawrence Berkeley National Laboratory"/>
            <person name="Harder C.B."/>
            <person name="Miyauchi S."/>
            <person name="Viragh M."/>
            <person name="Kuo A."/>
            <person name="Thoen E."/>
            <person name="Andreopoulos B."/>
            <person name="Lu D."/>
            <person name="Skrede I."/>
            <person name="Drula E."/>
            <person name="Henrissat B."/>
            <person name="Morin E."/>
            <person name="Kohler A."/>
            <person name="Barry K."/>
            <person name="LaButti K."/>
            <person name="Morin E."/>
            <person name="Salamov A."/>
            <person name="Lipzen A."/>
            <person name="Mereny Z."/>
            <person name="Hegedus B."/>
            <person name="Baldrian P."/>
            <person name="Stursova M."/>
            <person name="Weitz H."/>
            <person name="Taylor A."/>
            <person name="Grigoriev I.V."/>
            <person name="Nagy L.G."/>
            <person name="Martin F."/>
            <person name="Kauserud H."/>
        </authorList>
    </citation>
    <scope>NUCLEOTIDE SEQUENCE</scope>
    <source>
        <strain evidence="2">CBHHK173m</strain>
    </source>
</reference>
<dbReference type="AlphaFoldDB" id="A0AAD6TUW8"/>
<feature type="compositionally biased region" description="Low complexity" evidence="1">
    <location>
        <begin position="212"/>
        <end position="225"/>
    </location>
</feature>
<feature type="compositionally biased region" description="Low complexity" evidence="1">
    <location>
        <begin position="160"/>
        <end position="199"/>
    </location>
</feature>
<evidence type="ECO:0000313" key="3">
    <source>
        <dbReference type="Proteomes" id="UP001222325"/>
    </source>
</evidence>
<sequence>MLASFALLLAAPAGKPERLLRMHHSVCSQCSQLPHSRTCASSPGKHPAHARRRQGPTAPPSPAQSAYALSIIPSRSSNSITSQGATTLTSALCSQSALGDFTACYKCLADAGIAPTDMDTAMNGTLPPPASFARTDGSWCTAYFSACSTAGFPVGGGTSGSSSASGSESISASGGESSSIGGVSSSGSSLSTTASVPSSANPTASTPAVTRTTAGSGSSATGTTGGSIRLEVVPAALVAVLLLAVFGNF</sequence>
<evidence type="ECO:0000313" key="2">
    <source>
        <dbReference type="EMBL" id="KAJ7080206.1"/>
    </source>
</evidence>
<accession>A0AAD6TUW8</accession>
<gene>
    <name evidence="2" type="ORF">B0H15DRAFT_488568</name>
</gene>
<keyword evidence="3" id="KW-1185">Reference proteome</keyword>
<dbReference type="EMBL" id="JARJCN010000056">
    <property type="protein sequence ID" value="KAJ7080206.1"/>
    <property type="molecule type" value="Genomic_DNA"/>
</dbReference>
<dbReference type="Proteomes" id="UP001222325">
    <property type="component" value="Unassembled WGS sequence"/>
</dbReference>
<organism evidence="2 3">
    <name type="scientific">Mycena belliarum</name>
    <dbReference type="NCBI Taxonomy" id="1033014"/>
    <lineage>
        <taxon>Eukaryota</taxon>
        <taxon>Fungi</taxon>
        <taxon>Dikarya</taxon>
        <taxon>Basidiomycota</taxon>
        <taxon>Agaricomycotina</taxon>
        <taxon>Agaricomycetes</taxon>
        <taxon>Agaricomycetidae</taxon>
        <taxon>Agaricales</taxon>
        <taxon>Marasmiineae</taxon>
        <taxon>Mycenaceae</taxon>
        <taxon>Mycena</taxon>
    </lineage>
</organism>
<feature type="compositionally biased region" description="Polar residues" evidence="1">
    <location>
        <begin position="200"/>
        <end position="211"/>
    </location>
</feature>
<feature type="region of interest" description="Disordered" evidence="1">
    <location>
        <begin position="158"/>
        <end position="225"/>
    </location>
</feature>
<evidence type="ECO:0000256" key="1">
    <source>
        <dbReference type="SAM" id="MobiDB-lite"/>
    </source>
</evidence>
<proteinExistence type="predicted"/>
<protein>
    <submittedName>
        <fullName evidence="2">Uncharacterized protein</fullName>
    </submittedName>
</protein>
<name>A0AAD6TUW8_9AGAR</name>
<feature type="region of interest" description="Disordered" evidence="1">
    <location>
        <begin position="38"/>
        <end position="64"/>
    </location>
</feature>